<evidence type="ECO:0000256" key="3">
    <source>
        <dbReference type="ARBA" id="ARBA00011370"/>
    </source>
</evidence>
<dbReference type="PROSITE" id="PS51626">
    <property type="entry name" value="SAM_MT_TRM1"/>
    <property type="match status" value="1"/>
</dbReference>
<keyword evidence="7 22" id="KW-0489">Methyltransferase</keyword>
<evidence type="ECO:0000256" key="15">
    <source>
        <dbReference type="ARBA" id="ARBA00022884"/>
    </source>
</evidence>
<dbReference type="InterPro" id="IPR011009">
    <property type="entry name" value="Kinase-like_dom_sf"/>
</dbReference>
<name>A0A9P8I1F0_9PEZI</name>
<proteinExistence type="inferred from homology"/>
<evidence type="ECO:0000256" key="9">
    <source>
        <dbReference type="ARBA" id="ARBA00022691"/>
    </source>
</evidence>
<feature type="domain" description="PI3K/PI4K catalytic" evidence="24">
    <location>
        <begin position="2741"/>
        <end position="3023"/>
    </location>
</feature>
<dbReference type="InterPro" id="IPR003152">
    <property type="entry name" value="FATC_dom"/>
</dbReference>
<dbReference type="GO" id="GO:0008170">
    <property type="term" value="F:N-methyltransferase activity"/>
    <property type="evidence" value="ECO:0007669"/>
    <property type="project" value="UniProtKB-ARBA"/>
</dbReference>
<evidence type="ECO:0000256" key="18">
    <source>
        <dbReference type="ARBA" id="ARBA00025079"/>
    </source>
</evidence>
<dbReference type="Pfam" id="PF08064">
    <property type="entry name" value="UME"/>
    <property type="match status" value="1"/>
</dbReference>
<feature type="region of interest" description="Disordered" evidence="23">
    <location>
        <begin position="1153"/>
        <end position="1173"/>
    </location>
</feature>
<evidence type="ECO:0000256" key="8">
    <source>
        <dbReference type="ARBA" id="ARBA00022679"/>
    </source>
</evidence>
<dbReference type="GO" id="GO:0000077">
    <property type="term" value="P:DNA damage checkpoint signaling"/>
    <property type="evidence" value="ECO:0007669"/>
    <property type="project" value="TreeGrafter"/>
</dbReference>
<feature type="compositionally biased region" description="Polar residues" evidence="23">
    <location>
        <begin position="688"/>
        <end position="701"/>
    </location>
</feature>
<dbReference type="Gene3D" id="3.40.50.150">
    <property type="entry name" value="Vaccinia Virus protein VP39"/>
    <property type="match status" value="1"/>
</dbReference>
<dbReference type="InterPro" id="IPR011990">
    <property type="entry name" value="TPR-like_helical_dom_sf"/>
</dbReference>
<evidence type="ECO:0000256" key="1">
    <source>
        <dbReference type="ARBA" id="ARBA00004123"/>
    </source>
</evidence>
<evidence type="ECO:0000256" key="13">
    <source>
        <dbReference type="ARBA" id="ARBA00022777"/>
    </source>
</evidence>
<evidence type="ECO:0000256" key="22">
    <source>
        <dbReference type="PROSITE-ProRule" id="PRU00958"/>
    </source>
</evidence>
<organism evidence="27 28">
    <name type="scientific">Glutinoglossum americanum</name>
    <dbReference type="NCBI Taxonomy" id="1670608"/>
    <lineage>
        <taxon>Eukaryota</taxon>
        <taxon>Fungi</taxon>
        <taxon>Dikarya</taxon>
        <taxon>Ascomycota</taxon>
        <taxon>Pezizomycotina</taxon>
        <taxon>Geoglossomycetes</taxon>
        <taxon>Geoglossales</taxon>
        <taxon>Geoglossaceae</taxon>
        <taxon>Glutinoglossum</taxon>
    </lineage>
</organism>
<feature type="region of interest" description="Disordered" evidence="23">
    <location>
        <begin position="687"/>
        <end position="706"/>
    </location>
</feature>
<dbReference type="CDD" id="cd00892">
    <property type="entry name" value="PIKKc_ATR"/>
    <property type="match status" value="1"/>
</dbReference>
<evidence type="ECO:0000256" key="14">
    <source>
        <dbReference type="ARBA" id="ARBA00022840"/>
    </source>
</evidence>
<evidence type="ECO:0000259" key="24">
    <source>
        <dbReference type="PROSITE" id="PS50290"/>
    </source>
</evidence>
<evidence type="ECO:0000256" key="6">
    <source>
        <dbReference type="ARBA" id="ARBA00022555"/>
    </source>
</evidence>
<dbReference type="Pfam" id="PF02005">
    <property type="entry name" value="TRM"/>
    <property type="match status" value="2"/>
</dbReference>
<dbReference type="Gene3D" id="3.30.56.70">
    <property type="entry name" value="N2,N2-dimethylguanosine tRNA methyltransferase, C-terminal domain"/>
    <property type="match status" value="1"/>
</dbReference>
<dbReference type="GO" id="GO:0006281">
    <property type="term" value="P:DNA repair"/>
    <property type="evidence" value="ECO:0007669"/>
    <property type="project" value="UniProtKB-KW"/>
</dbReference>
<evidence type="ECO:0000256" key="4">
    <source>
        <dbReference type="ARBA" id="ARBA00012513"/>
    </source>
</evidence>
<dbReference type="Pfam" id="PF02260">
    <property type="entry name" value="FATC"/>
    <property type="match status" value="1"/>
</dbReference>
<comment type="similarity">
    <text evidence="2">Belongs to the PI3/PI4-kinase family. ATM subfamily.</text>
</comment>
<reference evidence="27" key="1">
    <citation type="submission" date="2021-03" db="EMBL/GenBank/DDBJ databases">
        <title>Comparative genomics and phylogenomic investigation of the class Geoglossomycetes provide insights into ecological specialization and systematics.</title>
        <authorList>
            <person name="Melie T."/>
            <person name="Pirro S."/>
            <person name="Miller A.N."/>
            <person name="Quandt A."/>
        </authorList>
    </citation>
    <scope>NUCLEOTIDE SEQUENCE</scope>
    <source>
        <strain evidence="27">GBOQ0MN5Z8</strain>
    </source>
</reference>
<evidence type="ECO:0000256" key="23">
    <source>
        <dbReference type="SAM" id="MobiDB-lite"/>
    </source>
</evidence>
<dbReference type="Gene3D" id="1.10.1070.11">
    <property type="entry name" value="Phosphatidylinositol 3-/4-kinase, catalytic domain"/>
    <property type="match status" value="1"/>
</dbReference>
<dbReference type="GO" id="GO:0000723">
    <property type="term" value="P:telomere maintenance"/>
    <property type="evidence" value="ECO:0007669"/>
    <property type="project" value="TreeGrafter"/>
</dbReference>
<dbReference type="GO" id="GO:0005524">
    <property type="term" value="F:ATP binding"/>
    <property type="evidence" value="ECO:0007669"/>
    <property type="project" value="UniProtKB-KW"/>
</dbReference>
<dbReference type="SMART" id="SM00802">
    <property type="entry name" value="UME"/>
    <property type="match status" value="1"/>
</dbReference>
<comment type="function">
    <text evidence="18">Serine/threonine protein kinase which activates checkpoint signaling upon genotoxic stresses such as ionizing radiation (IR), ultraviolet light (UV), or DNA replication stalling, thereby acting as a DNA damage sensor. Recognizes the substrate consensus sequence [ST]-Q. Phosphorylates histone H2A to form H2AS128ph (gamma-H2A) at sites of DNA damage, involved in the regulation of DNA damage response mechanism. Required for the control of telomere length and genome stability.</text>
</comment>
<keyword evidence="28" id="KW-1185">Reference proteome</keyword>
<evidence type="ECO:0000313" key="28">
    <source>
        <dbReference type="Proteomes" id="UP000698800"/>
    </source>
</evidence>
<evidence type="ECO:0000256" key="16">
    <source>
        <dbReference type="ARBA" id="ARBA00023204"/>
    </source>
</evidence>
<evidence type="ECO:0000256" key="10">
    <source>
        <dbReference type="ARBA" id="ARBA00022694"/>
    </source>
</evidence>
<dbReference type="Proteomes" id="UP000698800">
    <property type="component" value="Unassembled WGS sequence"/>
</dbReference>
<dbReference type="GO" id="GO:0004674">
    <property type="term" value="F:protein serine/threonine kinase activity"/>
    <property type="evidence" value="ECO:0007669"/>
    <property type="project" value="UniProtKB-KW"/>
</dbReference>
<dbReference type="SUPFAM" id="SSF53335">
    <property type="entry name" value="S-adenosyl-L-methionine-dependent methyltransferases"/>
    <property type="match status" value="1"/>
</dbReference>
<keyword evidence="16" id="KW-0234">DNA repair</keyword>
<comment type="similarity">
    <text evidence="22">Belongs to the class I-like SAM-binding methyltransferase superfamily. Trm1 family.</text>
</comment>
<dbReference type="InterPro" id="IPR042296">
    <property type="entry name" value="tRNA_met_Trm1_C"/>
</dbReference>
<dbReference type="EC" id="2.7.11.1" evidence="4"/>
<comment type="subcellular location">
    <subcellularLocation>
        <location evidence="1">Nucleus</location>
    </subcellularLocation>
</comment>
<dbReference type="GO" id="GO:0000049">
    <property type="term" value="F:tRNA binding"/>
    <property type="evidence" value="ECO:0007669"/>
    <property type="project" value="UniProtKB-UniRule"/>
</dbReference>
<keyword evidence="9 22" id="KW-0949">S-adenosyl-L-methionine</keyword>
<keyword evidence="15 22" id="KW-0694">RNA-binding</keyword>
<dbReference type="Gene3D" id="3.30.1010.10">
    <property type="entry name" value="Phosphatidylinositol 3-kinase Catalytic Subunit, Chain A, domain 4"/>
    <property type="match status" value="1"/>
</dbReference>
<feature type="compositionally biased region" description="Basic and acidic residues" evidence="23">
    <location>
        <begin position="128"/>
        <end position="137"/>
    </location>
</feature>
<dbReference type="PANTHER" id="PTHR11139:SF125">
    <property type="entry name" value="SERINE_THREONINE-PROTEIN KINASE MEC1"/>
    <property type="match status" value="1"/>
</dbReference>
<dbReference type="GO" id="GO:0030488">
    <property type="term" value="P:tRNA methylation"/>
    <property type="evidence" value="ECO:0007669"/>
    <property type="project" value="UniProtKB-ARBA"/>
</dbReference>
<dbReference type="FunFam" id="3.30.56.70:FF:000001">
    <property type="entry name" value="tRNA (guanine(26)-N(2))-dimethyltransferase"/>
    <property type="match status" value="1"/>
</dbReference>
<dbReference type="SUPFAM" id="SSF48371">
    <property type="entry name" value="ARM repeat"/>
    <property type="match status" value="1"/>
</dbReference>
<dbReference type="SUPFAM" id="SSF56112">
    <property type="entry name" value="Protein kinase-like (PK-like)"/>
    <property type="match status" value="1"/>
</dbReference>
<dbReference type="NCBIfam" id="TIGR00308">
    <property type="entry name" value="TRM1"/>
    <property type="match status" value="1"/>
</dbReference>
<comment type="subunit">
    <text evidence="3">Associates with DNA double-strand breaks.</text>
</comment>
<dbReference type="GO" id="GO:0016423">
    <property type="term" value="F:tRNA (guanine) methyltransferase activity"/>
    <property type="evidence" value="ECO:0007669"/>
    <property type="project" value="InterPro"/>
</dbReference>
<keyword evidence="5" id="KW-0723">Serine/threonine-protein kinase</keyword>
<dbReference type="SMART" id="SM01343">
    <property type="entry name" value="FATC"/>
    <property type="match status" value="1"/>
</dbReference>
<dbReference type="GO" id="GO:0005694">
    <property type="term" value="C:chromosome"/>
    <property type="evidence" value="ECO:0007669"/>
    <property type="project" value="TreeGrafter"/>
</dbReference>
<keyword evidence="8 22" id="KW-0808">Transferase</keyword>
<evidence type="ECO:0000256" key="21">
    <source>
        <dbReference type="ARBA" id="ARBA00083299"/>
    </source>
</evidence>
<dbReference type="PROSITE" id="PS51189">
    <property type="entry name" value="FAT"/>
    <property type="match status" value="1"/>
</dbReference>
<dbReference type="InterPro" id="IPR056802">
    <property type="entry name" value="ATR-like_M-HEAT"/>
</dbReference>
<dbReference type="SMART" id="SM00146">
    <property type="entry name" value="PI3Kc"/>
    <property type="match status" value="1"/>
</dbReference>
<evidence type="ECO:0000256" key="2">
    <source>
        <dbReference type="ARBA" id="ARBA00010769"/>
    </source>
</evidence>
<sequence>MEAEVSIDKNLEGRDSPVLRGIDEPPTADQLVCHNGKRYTTVKEGLAYILIPAEDTKTVSNPVKSSENEETQRQSVFYNPIQQFNRDLSVLAIRAFGGNVVKTKRERREKKAKDLAQKGSKRGRKRKIGDVEGKDDPPLTDQAGGIENRTRCDGKGGDTEETINDVPMEQLEPIGFGDKRGSGTAETQLEWNQGTGVKRDWRPQFSILDALSATGLRALRYCQEIPHTTSVTANDLSREATISIGLNIKHNRLDGRVIPSTGNAISHMYQVAHSKIWNKTGPSLNKYDVIDLDPYGTAAPFLDAAVQALNDGGLLCVTCTDSGVFASSGYPEKTYALYGGLPIKGPYSHEGGLRLILHAIATSAARYGLAIEPLLSLSIDFYVRLFVRIRRSPAEVKFLAGKTMIVYCCDQGCGAWRTQLLARNREMTDKKGTKYHKHSLAQAPSTSEHCECCGLKTHRLKLNSLQLAGPMYAGPMQSRSFIKSILDSLPEVSRETYATIDRIEGMLSTALEETPFTPQEETSVNTGEFESEIAQFNPSKIDTQPFFFIPNALCKVIHCQGPPADALRGAFRHLGYKVTASHCKAGSFKTNAPWPVIWHIFREWIRQKSPIKEGAVREGTAGWNVLKSSLGGVHADSLERTVEVNGSGVPGEQRTEPRSPAGLKVVFDEALGLEKDAKRVFKMMTRRGGSSQYSDTRNNPNIGDERPQSTIAAQIVHNLSTKNGDPQPADRGSFQQLLAEILGAESDQPAESRAFEKDFNVNYRLICVVTKAGLDVLLSQDPFITPENLLVQASNSISVIHLTIQKTPQILFFSPTPGTEGSDKSQPPLFVLLLPKILSLVGHPAANPLQEKIADLLYLLFEATARSSELWKRSGELLEYFRACIVAILRSLEPTDSVGQANPNFKVVLPPDGAALGTRQGEVSSSFVSKSHQAAVTDSLQASLIALTLLLVLLSRIWNSQIRGSSVSFTKIDCVWALDSISHLWTTLGRLRHDSAFSERLGSTCLAILRLLRDRLRSRPAKSRAPDDKATLLLIRISADLLRWPRHDLTTLLENELCSVFADVLLLSEQSTITSEAVDGYLLPPTLELIAGGGLTSLSQDMQLTLARILRRQTNDAKTCQQRGIVVTDINGKNSLEDPVLEESLHTPEVCEGSRVGDEAGRPHKRRRLSKASETKGGLVTQLTTEVFSLLGSQVAADLDGLSKVAGDCFVKLSSNDQCRAFELLGNLACAGAGTLSLKCQGEGGGSRCLICDVNTFANSREAIWSEAESEEVFLTLASLVKTPECQRSTKPRIWAMLAVRKLMQHTSNQVHLELARSYFGEWCLQSHCSTLRELRIAAGLVLFPSLHEGIAKFSNSRALPTFLRQSLKTEVLQENRIVALEFLRKVSDRNELSTQETCVLAWGQVALVSSDDELNIVLLRLVQYLGHPNPIIYGLAYYQTIQLLSDLLCMSVSEFLKETQHYTLPYLILLKKRDIILRVAQASGGDSTWSICVKDKNLATTLALLFVQPFDDIEGSTMALLREASPMFGKLELEEFAQSLPIPIAAELLQLAGDRVGKEKSMAHNAIQILASLASKKVGQPKGKSLVGWFFETYVLGLMTQFAEPINDIGLRISSREKRRCLRAIEEMIKLAGGSIADGLPQICACLQSALEADDLRDQAFSAWATMMVTLTEEDIGVLLGNTFSIVVQYWDAFRPGTQQRAVDMIGYLLKTYNNLIKSSISAIPSLKLIPALFKFESELGGLRKQVDLRHQYEAFIARCQHENVTVVEQALSELVPFLQDNQSLLHISAVSEQPDALIGGLTRSVLDACVRFNDSRPEIASLCAQCLGLIGCVDPNRVEAIQEKRDILVKDNFERAEEAIDFVVFFLQEVLVKAFLSATDPKAQGFLAYVIQELLKFCAFDVDVTARPRVDSHSNVNVRRWLAFPLSVRNTLAPFLTSRYSLTVNFLKPDSTYPMFSSERSHGSWLRAFVLDLLGKAVGENAATIFPVCVRVIRAQDISIANFLLPYVALNVIVGGTDQQRKYIGEELLAVLGHHPLDDTHARKESLKHSSETVFQVLDYLSRWMQEKKKQIASSGRTLTAKRGVNGQVDENDKSPEAQVHRVEQILSMIPADVISRRAVECKSYARALFHWEMYIRQEREQAQASNKEVQLEPLFERMQDIYTQIDEPDGIEGISAHLHVLNIDQQILEHRKAGRWTAAQSWYELLLAENPEDVDIQVNLLTCLKESGQHEVLLNNLEGLSQPKSNATSKLLPFAVEASWVTGKWDKLQIYLSGSTGTYIGNFNVGIGHALLALYERDLEKFSKTIRLLRESVAKGLTSPNTVSLQACHDSMLKLHVLTDIEYLSGSPMQRPTDRSSLFELLGRRLEVVGAFLSDKQYLLGLRRAAMQLSSLNLTKEDIASAWLTSARLARKAKFTHQSFNAVLHASQLGAHSATIEHSRLLWAEGHHRKAIQSLEGAITANLFRTHNSDSVPDVTNSVTLPQEQQNILSARANLLLAKWLDTAGQTQSQSIIMRYQKACNAYLRWEKGHYYLGRHYNKLFESERALPPSKRAQSFVNGETAKLVIQNYLRSLGYGAKYIFQTLPRLLTLWLDLGAEADEPVDPKAGNHEDFRAHIFQQRKKMLATVHATLKKYIDKLPAFVENVKRSRPEAFGLDVRTMVLQGQKLSSQLLRVCEAEITGKPTSVSLMKDLGFNHKTAPCPLVVPLETTLTASLPTTPDTMKRHEAFARDTVTVAAFLDDVLVLNSLQRPRKVSVRGSDGRVYGLLCKPKDDLRKDQRLMTFNGMINRSLKKDAESSLRRLYIKTYAVTPLNEECGLIEWVDNLKPLRDILLKLYKSRGTTPNYPELRALLDEACSDPTKLSIFAKKILPTLGDRHGENILFEEGNGGTLHVDFNCLFDKGLTFEKPEKVPFRLTHNMVDAFGVYGYEGPFRKSCELTLRILRQNEDTLMTILEAFLYDPTTDFIGKKKRSNADVPDTPRGVLDSVQNKVRGLLQGESVPLSVEGHVHELIQQAVSPENLAAMYIGWCAFL</sequence>
<keyword evidence="17" id="KW-0539">Nucleus</keyword>
<evidence type="ECO:0000259" key="26">
    <source>
        <dbReference type="PROSITE" id="PS51190"/>
    </source>
</evidence>
<protein>
    <recommendedName>
        <fullName evidence="4">non-specific serine/threonine protein kinase</fullName>
        <ecNumber evidence="4">2.7.11.1</ecNumber>
    </recommendedName>
    <alternativeName>
        <fullName evidence="20">tRNA 2,2-dimethylguanosine-26 methyltransferase</fullName>
    </alternativeName>
    <alternativeName>
        <fullName evidence="19">tRNA(guanine-26,N(2)-N(2)) methyltransferase</fullName>
    </alternativeName>
    <alternativeName>
        <fullName evidence="21">tRNA(m(2,2)G26)dimethyltransferase</fullName>
    </alternativeName>
</protein>
<dbReference type="InterPro" id="IPR050517">
    <property type="entry name" value="DDR_Repair_Kinase"/>
</dbReference>
<dbReference type="InterPro" id="IPR036940">
    <property type="entry name" value="PI3/4_kinase_cat_sf"/>
</dbReference>
<feature type="domain" description="FAT" evidence="25">
    <location>
        <begin position="2116"/>
        <end position="2666"/>
    </location>
</feature>
<evidence type="ECO:0000256" key="11">
    <source>
        <dbReference type="ARBA" id="ARBA00022741"/>
    </source>
</evidence>
<gene>
    <name evidence="27" type="ORF">FGG08_004029</name>
</gene>
<dbReference type="Gene3D" id="1.25.40.10">
    <property type="entry name" value="Tetratricopeptide repeat domain"/>
    <property type="match status" value="1"/>
</dbReference>
<keyword evidence="13" id="KW-0418">Kinase</keyword>
<keyword evidence="10 22" id="KW-0819">tRNA processing</keyword>
<keyword evidence="11" id="KW-0547">Nucleotide-binding</keyword>
<keyword evidence="14" id="KW-0067">ATP-binding</keyword>
<evidence type="ECO:0000256" key="12">
    <source>
        <dbReference type="ARBA" id="ARBA00022763"/>
    </source>
</evidence>
<dbReference type="InterPro" id="IPR000403">
    <property type="entry name" value="PI3/4_kinase_cat_dom"/>
</dbReference>
<dbReference type="Pfam" id="PF02259">
    <property type="entry name" value="FAT"/>
    <property type="match status" value="1"/>
</dbReference>
<dbReference type="EMBL" id="JAGHQL010000077">
    <property type="protein sequence ID" value="KAH0541488.1"/>
    <property type="molecule type" value="Genomic_DNA"/>
</dbReference>
<evidence type="ECO:0000256" key="19">
    <source>
        <dbReference type="ARBA" id="ARBA00077143"/>
    </source>
</evidence>
<feature type="compositionally biased region" description="Basic and acidic residues" evidence="23">
    <location>
        <begin position="148"/>
        <end position="158"/>
    </location>
</feature>
<dbReference type="GO" id="GO:0005634">
    <property type="term" value="C:nucleus"/>
    <property type="evidence" value="ECO:0007669"/>
    <property type="project" value="UniProtKB-SubCell"/>
</dbReference>
<feature type="region of interest" description="Disordered" evidence="23">
    <location>
        <begin position="102"/>
        <end position="184"/>
    </location>
</feature>
<evidence type="ECO:0000256" key="20">
    <source>
        <dbReference type="ARBA" id="ARBA00082896"/>
    </source>
</evidence>
<dbReference type="OrthoDB" id="381190at2759"/>
<evidence type="ECO:0000259" key="25">
    <source>
        <dbReference type="PROSITE" id="PS51189"/>
    </source>
</evidence>
<comment type="caution">
    <text evidence="27">The sequence shown here is derived from an EMBL/GenBank/DDBJ whole genome shotgun (WGS) entry which is preliminary data.</text>
</comment>
<keyword evidence="12" id="KW-0227">DNA damage</keyword>
<dbReference type="InterPro" id="IPR011989">
    <property type="entry name" value="ARM-like"/>
</dbReference>
<dbReference type="InterPro" id="IPR016024">
    <property type="entry name" value="ARM-type_fold"/>
</dbReference>
<feature type="domain" description="FATC" evidence="26">
    <location>
        <begin position="3003"/>
        <end position="3035"/>
    </location>
</feature>
<dbReference type="InterPro" id="IPR029063">
    <property type="entry name" value="SAM-dependent_MTases_sf"/>
</dbReference>
<keyword evidence="6 22" id="KW-0820">tRNA-binding</keyword>
<dbReference type="PROSITE" id="PS51190">
    <property type="entry name" value="FATC"/>
    <property type="match status" value="1"/>
</dbReference>
<dbReference type="Pfam" id="PF00454">
    <property type="entry name" value="PI3_PI4_kinase"/>
    <property type="match status" value="2"/>
</dbReference>
<evidence type="ECO:0000313" key="27">
    <source>
        <dbReference type="EMBL" id="KAH0541488.1"/>
    </source>
</evidence>
<dbReference type="Gene3D" id="1.25.10.10">
    <property type="entry name" value="Leucine-rich Repeat Variant"/>
    <property type="match status" value="1"/>
</dbReference>
<accession>A0A9P8I1F0</accession>
<dbReference type="InterPro" id="IPR012993">
    <property type="entry name" value="UME"/>
</dbReference>
<dbReference type="InterPro" id="IPR003151">
    <property type="entry name" value="PIK-rel_kinase_FAT"/>
</dbReference>
<dbReference type="PROSITE" id="PS50290">
    <property type="entry name" value="PI3_4_KINASE_3"/>
    <property type="match status" value="1"/>
</dbReference>
<evidence type="ECO:0000256" key="7">
    <source>
        <dbReference type="ARBA" id="ARBA00022603"/>
    </source>
</evidence>
<dbReference type="PANTHER" id="PTHR11139">
    <property type="entry name" value="ATAXIA TELANGIECTASIA MUTATED ATM -RELATED"/>
    <property type="match status" value="1"/>
</dbReference>
<dbReference type="Pfam" id="PF25030">
    <property type="entry name" value="M-HEAT_ATR"/>
    <property type="match status" value="1"/>
</dbReference>
<evidence type="ECO:0000256" key="5">
    <source>
        <dbReference type="ARBA" id="ARBA00022527"/>
    </source>
</evidence>
<dbReference type="InterPro" id="IPR002905">
    <property type="entry name" value="Trm1"/>
</dbReference>
<dbReference type="InterPro" id="IPR014009">
    <property type="entry name" value="PIK_FAT"/>
</dbReference>
<evidence type="ECO:0000256" key="17">
    <source>
        <dbReference type="ARBA" id="ARBA00023242"/>
    </source>
</evidence>